<dbReference type="OrthoDB" id="3687641at2759"/>
<accession>A0A194XGA6</accession>
<dbReference type="AlphaFoldDB" id="A0A194XGA6"/>
<keyword evidence="4" id="KW-1185">Reference proteome</keyword>
<protein>
    <submittedName>
        <fullName evidence="3">Uncharacterized protein</fullName>
    </submittedName>
</protein>
<proteinExistence type="inferred from homology"/>
<dbReference type="PANTHER" id="PTHR33365">
    <property type="entry name" value="YALI0B05434P"/>
    <property type="match status" value="1"/>
</dbReference>
<feature type="non-terminal residue" evidence="3">
    <location>
        <position position="91"/>
    </location>
</feature>
<dbReference type="GeneID" id="28818234"/>
<dbReference type="RefSeq" id="XP_018073524.1">
    <property type="nucleotide sequence ID" value="XM_018208508.1"/>
</dbReference>
<dbReference type="PANTHER" id="PTHR33365:SF4">
    <property type="entry name" value="CYCLOCHLOROTINE BIOSYNTHESIS PROTEIN O"/>
    <property type="match status" value="1"/>
</dbReference>
<dbReference type="EMBL" id="KQ947411">
    <property type="protein sequence ID" value="KUJ19169.1"/>
    <property type="molecule type" value="Genomic_DNA"/>
</dbReference>
<evidence type="ECO:0000313" key="3">
    <source>
        <dbReference type="EMBL" id="KUJ19169.1"/>
    </source>
</evidence>
<dbReference type="GO" id="GO:0043386">
    <property type="term" value="P:mycotoxin biosynthetic process"/>
    <property type="evidence" value="ECO:0007669"/>
    <property type="project" value="InterPro"/>
</dbReference>
<dbReference type="KEGG" id="psco:LY89DRAFT_564048"/>
<evidence type="ECO:0000313" key="4">
    <source>
        <dbReference type="Proteomes" id="UP000070700"/>
    </source>
</evidence>
<name>A0A194XGA6_MOLSC</name>
<comment type="similarity">
    <text evidence="2">Belongs to the ustYa family.</text>
</comment>
<gene>
    <name evidence="3" type="ORF">LY89DRAFT_564048</name>
</gene>
<dbReference type="Pfam" id="PF11807">
    <property type="entry name" value="UstYa"/>
    <property type="match status" value="1"/>
</dbReference>
<evidence type="ECO:0000256" key="2">
    <source>
        <dbReference type="ARBA" id="ARBA00035112"/>
    </source>
</evidence>
<comment type="pathway">
    <text evidence="1">Mycotoxin biosynthesis.</text>
</comment>
<dbReference type="Proteomes" id="UP000070700">
    <property type="component" value="Unassembled WGS sequence"/>
</dbReference>
<evidence type="ECO:0000256" key="1">
    <source>
        <dbReference type="ARBA" id="ARBA00004685"/>
    </source>
</evidence>
<sequence>MHSLHCLNSIRKAMNHEYYIEHDKHKLAPGLQQIHVDHCLEQLRQSIQCAGDLSPVPLRPYGEAPHVNLVGTTQVYTCRNWNAFRQFYTER</sequence>
<organism evidence="3 4">
    <name type="scientific">Mollisia scopiformis</name>
    <name type="common">Conifer needle endophyte fungus</name>
    <name type="synonym">Phialocephala scopiformis</name>
    <dbReference type="NCBI Taxonomy" id="149040"/>
    <lineage>
        <taxon>Eukaryota</taxon>
        <taxon>Fungi</taxon>
        <taxon>Dikarya</taxon>
        <taxon>Ascomycota</taxon>
        <taxon>Pezizomycotina</taxon>
        <taxon>Leotiomycetes</taxon>
        <taxon>Helotiales</taxon>
        <taxon>Mollisiaceae</taxon>
        <taxon>Mollisia</taxon>
    </lineage>
</organism>
<dbReference type="InterPro" id="IPR021765">
    <property type="entry name" value="UstYa-like"/>
</dbReference>
<reference evidence="3 4" key="1">
    <citation type="submission" date="2015-10" db="EMBL/GenBank/DDBJ databases">
        <title>Full genome of DAOMC 229536 Phialocephala scopiformis, a fungal endophyte of spruce producing the potent anti-insectan compound rugulosin.</title>
        <authorList>
            <consortium name="DOE Joint Genome Institute"/>
            <person name="Walker A.K."/>
            <person name="Frasz S.L."/>
            <person name="Seifert K.A."/>
            <person name="Miller J.D."/>
            <person name="Mondo S.J."/>
            <person name="Labutti K."/>
            <person name="Lipzen A."/>
            <person name="Dockter R."/>
            <person name="Kennedy M."/>
            <person name="Grigoriev I.V."/>
            <person name="Spatafora J.W."/>
        </authorList>
    </citation>
    <scope>NUCLEOTIDE SEQUENCE [LARGE SCALE GENOMIC DNA]</scope>
    <source>
        <strain evidence="3 4">CBS 120377</strain>
    </source>
</reference>
<dbReference type="InParanoid" id="A0A194XGA6"/>